<evidence type="ECO:0000313" key="12">
    <source>
        <dbReference type="EMBL" id="CAI0545038.1"/>
    </source>
</evidence>
<dbReference type="FunFam" id="2.60.40.790:FF:000040">
    <property type="entry name" value="Calcyclin binding protein"/>
    <property type="match status" value="1"/>
</dbReference>
<sequence length="209" mass="23386">MANDLALDLEELRQLQAIAKRPRVLSLISSEIRNMEQMSKGPASVPTPAPIATGVKPSASPALTYSTLGSFSWDQDAEKVKIYVSLEGVEQEKVEAEFKEMSCDVKFHDVQGKNYRCAIPKLNKEIVPDKCKVVVKPTRVIITLFKASKGNWLDLQFKEDKLKPNLEKERDPMAGIMGLMKNMYEEGDEDLKRTIAKAWTDARSGKATI</sequence>
<dbReference type="SUPFAM" id="SSF140106">
    <property type="entry name" value="Calcyclin-binding protein-like"/>
    <property type="match status" value="1"/>
</dbReference>
<evidence type="ECO:0000256" key="6">
    <source>
        <dbReference type="ARBA" id="ARBA00022786"/>
    </source>
</evidence>
<dbReference type="InterPro" id="IPR015120">
    <property type="entry name" value="Siah-Interact_N"/>
</dbReference>
<proteinExistence type="predicted"/>
<dbReference type="InterPro" id="IPR008978">
    <property type="entry name" value="HSP20-like_chaperone"/>
</dbReference>
<organism evidence="12 13">
    <name type="scientific">Linum tenue</name>
    <dbReference type="NCBI Taxonomy" id="586396"/>
    <lineage>
        <taxon>Eukaryota</taxon>
        <taxon>Viridiplantae</taxon>
        <taxon>Streptophyta</taxon>
        <taxon>Embryophyta</taxon>
        <taxon>Tracheophyta</taxon>
        <taxon>Spermatophyta</taxon>
        <taxon>Magnoliopsida</taxon>
        <taxon>eudicotyledons</taxon>
        <taxon>Gunneridae</taxon>
        <taxon>Pentapetalae</taxon>
        <taxon>rosids</taxon>
        <taxon>fabids</taxon>
        <taxon>Malpighiales</taxon>
        <taxon>Linaceae</taxon>
        <taxon>Linum</taxon>
    </lineage>
</organism>
<keyword evidence="6" id="KW-0833">Ubl conjugation pathway</keyword>
<reference evidence="12" key="1">
    <citation type="submission" date="2022-08" db="EMBL/GenBank/DDBJ databases">
        <authorList>
            <person name="Gutierrez-Valencia J."/>
        </authorList>
    </citation>
    <scope>NUCLEOTIDE SEQUENCE</scope>
</reference>
<evidence type="ECO:0000259" key="10">
    <source>
        <dbReference type="PROSITE" id="PS51048"/>
    </source>
</evidence>
<dbReference type="Pfam" id="PF04969">
    <property type="entry name" value="CS"/>
    <property type="match status" value="1"/>
</dbReference>
<dbReference type="SUPFAM" id="SSF49764">
    <property type="entry name" value="HSP20-like chaperones"/>
    <property type="match status" value="1"/>
</dbReference>
<comment type="subcellular location">
    <subcellularLocation>
        <location evidence="2">Cytoplasm</location>
    </subcellularLocation>
    <subcellularLocation>
        <location evidence="1">Nucleus</location>
    </subcellularLocation>
</comment>
<dbReference type="Proteomes" id="UP001154282">
    <property type="component" value="Unassembled WGS sequence"/>
</dbReference>
<keyword evidence="7" id="KW-0007">Acetylation</keyword>
<keyword evidence="4" id="KW-0963">Cytoplasm</keyword>
<dbReference type="PANTHER" id="PTHR47686:SF1">
    <property type="entry name" value="CALCYCLIN-BINDING PROTEIN"/>
    <property type="match status" value="1"/>
</dbReference>
<keyword evidence="13" id="KW-1185">Reference proteome</keyword>
<evidence type="ECO:0000256" key="8">
    <source>
        <dbReference type="ARBA" id="ARBA00023242"/>
    </source>
</evidence>
<dbReference type="Pfam" id="PF09032">
    <property type="entry name" value="Siah-Interact_N"/>
    <property type="match status" value="1"/>
</dbReference>
<comment type="function">
    <text evidence="9">May be involved in calcium-dependent ubiquitination and subsequent proteasomal degradation of target proteins. Probably serves as a molecular bridge in ubiquitin E3 complexes. Participates in the ubiquitin-mediated degradation of beta-catenin (CTNNB1).</text>
</comment>
<name>A0AAV0QLK1_9ROSI</name>
<evidence type="ECO:0000259" key="11">
    <source>
        <dbReference type="PROSITE" id="PS51203"/>
    </source>
</evidence>
<keyword evidence="5" id="KW-0597">Phosphoprotein</keyword>
<evidence type="ECO:0000256" key="1">
    <source>
        <dbReference type="ARBA" id="ARBA00004123"/>
    </source>
</evidence>
<dbReference type="InterPro" id="IPR037201">
    <property type="entry name" value="CacyBP_N"/>
</dbReference>
<evidence type="ECO:0000256" key="4">
    <source>
        <dbReference type="ARBA" id="ARBA00022490"/>
    </source>
</evidence>
<keyword evidence="8" id="KW-0539">Nucleus</keyword>
<dbReference type="Gene3D" id="2.60.40.790">
    <property type="match status" value="1"/>
</dbReference>
<dbReference type="GO" id="GO:0015631">
    <property type="term" value="F:tubulin binding"/>
    <property type="evidence" value="ECO:0007669"/>
    <property type="project" value="InterPro"/>
</dbReference>
<dbReference type="AlphaFoldDB" id="A0AAV0QLK1"/>
<evidence type="ECO:0000256" key="7">
    <source>
        <dbReference type="ARBA" id="ARBA00022990"/>
    </source>
</evidence>
<dbReference type="GO" id="GO:0005737">
    <property type="term" value="C:cytoplasm"/>
    <property type="evidence" value="ECO:0007669"/>
    <property type="project" value="UniProtKB-SubCell"/>
</dbReference>
<dbReference type="EMBL" id="CAMGYJ010000009">
    <property type="protein sequence ID" value="CAI0545038.1"/>
    <property type="molecule type" value="Genomic_DNA"/>
</dbReference>
<gene>
    <name evidence="12" type="ORF">LITE_LOCUS43414</name>
</gene>
<dbReference type="InterPro" id="IPR037893">
    <property type="entry name" value="CS_CacyBP"/>
</dbReference>
<dbReference type="InterPro" id="IPR007699">
    <property type="entry name" value="SGS_dom"/>
</dbReference>
<evidence type="ECO:0000256" key="5">
    <source>
        <dbReference type="ARBA" id="ARBA00022553"/>
    </source>
</evidence>
<protein>
    <recommendedName>
        <fullName evidence="3">Calcyclin-binding protein</fullName>
    </recommendedName>
</protein>
<feature type="domain" description="CS" evidence="11">
    <location>
        <begin position="66"/>
        <end position="156"/>
    </location>
</feature>
<dbReference type="PROSITE" id="PS51048">
    <property type="entry name" value="SGS"/>
    <property type="match status" value="1"/>
</dbReference>
<dbReference type="PANTHER" id="PTHR47686">
    <property type="entry name" value="SGS DOMAIN-CONTAINING PROTEIN"/>
    <property type="match status" value="1"/>
</dbReference>
<dbReference type="GO" id="GO:0006950">
    <property type="term" value="P:response to stress"/>
    <property type="evidence" value="ECO:0007669"/>
    <property type="project" value="UniProtKB-ARBA"/>
</dbReference>
<evidence type="ECO:0000256" key="3">
    <source>
        <dbReference type="ARBA" id="ARBA00015702"/>
    </source>
</evidence>
<feature type="domain" description="SGS" evidence="10">
    <location>
        <begin position="141"/>
        <end position="209"/>
    </location>
</feature>
<evidence type="ECO:0000313" key="13">
    <source>
        <dbReference type="Proteomes" id="UP001154282"/>
    </source>
</evidence>
<dbReference type="GO" id="GO:0005634">
    <property type="term" value="C:nucleus"/>
    <property type="evidence" value="ECO:0007669"/>
    <property type="project" value="UniProtKB-SubCell"/>
</dbReference>
<comment type="caution">
    <text evidence="12">The sequence shown here is derived from an EMBL/GenBank/DDBJ whole genome shotgun (WGS) entry which is preliminary data.</text>
</comment>
<dbReference type="GO" id="GO:0044548">
    <property type="term" value="F:S100 protein binding"/>
    <property type="evidence" value="ECO:0007669"/>
    <property type="project" value="InterPro"/>
</dbReference>
<dbReference type="CDD" id="cd06468">
    <property type="entry name" value="p23_CacyBP"/>
    <property type="match status" value="1"/>
</dbReference>
<dbReference type="GO" id="GO:0031625">
    <property type="term" value="F:ubiquitin protein ligase binding"/>
    <property type="evidence" value="ECO:0007669"/>
    <property type="project" value="InterPro"/>
</dbReference>
<dbReference type="InterPro" id="IPR007052">
    <property type="entry name" value="CS_dom"/>
</dbReference>
<evidence type="ECO:0000256" key="2">
    <source>
        <dbReference type="ARBA" id="ARBA00004496"/>
    </source>
</evidence>
<accession>A0AAV0QLK1</accession>
<dbReference type="PROSITE" id="PS51203">
    <property type="entry name" value="CS"/>
    <property type="match status" value="1"/>
</dbReference>
<evidence type="ECO:0000256" key="9">
    <source>
        <dbReference type="ARBA" id="ARBA00025145"/>
    </source>
</evidence>